<dbReference type="EMBL" id="JADOXO010000073">
    <property type="protein sequence ID" value="KAF9815247.1"/>
    <property type="molecule type" value="Genomic_DNA"/>
</dbReference>
<sequence>MSFSATRPLLSHKLPPSSRAWLARQFRDPYVRERSAARFRSRSAFKLLELDAKWSIFQPDVLTVVDLGAAPGGWSQVAASKLGWTEEDVVGLPRGHNTNGKGKAGSSFGLQRRASGRWSDSSPEPTEEDYDPWEELFDEDITHKIGRGTVVAVDLLRMLPIPGVKTVQMDFLSPEADAYIASLVKSDINPDGKVDVVLSDMAANISGNKTHDVESCLDVCNAAATFARKHLIAAEDVGRTHGGVLVVKYFEHPLLSKFRAKELKPYFNAVYNCKPEASRSESSEGYWICMGFRGVEVTR</sequence>
<feature type="active site" description="Proton acceptor" evidence="7">
    <location>
        <position position="248"/>
    </location>
</feature>
<dbReference type="Gene3D" id="3.40.50.150">
    <property type="entry name" value="Vaccinia Virus protein VP39"/>
    <property type="match status" value="1"/>
</dbReference>
<evidence type="ECO:0000256" key="2">
    <source>
        <dbReference type="ARBA" id="ARBA00022552"/>
    </source>
</evidence>
<name>A0A8H7U296_9APHY</name>
<reference evidence="10" key="2">
    <citation type="journal article" name="Front. Microbiol.">
        <title>Degradative Capacity of Two Strains of Rhodonia placenta: From Phenotype to Genotype.</title>
        <authorList>
            <person name="Kolle M."/>
            <person name="Horta M.A.C."/>
            <person name="Nowrousian M."/>
            <person name="Ohm R.A."/>
            <person name="Benz J.P."/>
            <person name="Pilgard A."/>
        </authorList>
    </citation>
    <scope>NUCLEOTIDE SEQUENCE</scope>
    <source>
        <strain evidence="10">FPRL280</strain>
    </source>
</reference>
<evidence type="ECO:0000256" key="7">
    <source>
        <dbReference type="PIRSR" id="PIRSR005461-1"/>
    </source>
</evidence>
<evidence type="ECO:0000256" key="6">
    <source>
        <dbReference type="ARBA" id="ARBA00041184"/>
    </source>
</evidence>
<proteinExistence type="inferred from homology"/>
<evidence type="ECO:0000256" key="1">
    <source>
        <dbReference type="ARBA" id="ARBA00009258"/>
    </source>
</evidence>
<comment type="similarity">
    <text evidence="1">Belongs to the class I-like SAM-binding methyltransferase superfamily. RNA methyltransferase RlmE family.</text>
</comment>
<reference evidence="10" key="1">
    <citation type="submission" date="2020-11" db="EMBL/GenBank/DDBJ databases">
        <authorList>
            <person name="Koelle M."/>
            <person name="Horta M.A.C."/>
            <person name="Nowrousian M."/>
            <person name="Ohm R.A."/>
            <person name="Benz P."/>
            <person name="Pilgard A."/>
        </authorList>
    </citation>
    <scope>NUCLEOTIDE SEQUENCE</scope>
    <source>
        <strain evidence="10">FPRL280</strain>
    </source>
</reference>
<feature type="domain" description="Ribosomal RNA methyltransferase FtsJ" evidence="9">
    <location>
        <begin position="143"/>
        <end position="292"/>
    </location>
</feature>
<dbReference type="GO" id="GO:0008650">
    <property type="term" value="F:rRNA (uridine-2'-O-)-methyltransferase activity"/>
    <property type="evidence" value="ECO:0007669"/>
    <property type="project" value="TreeGrafter"/>
</dbReference>
<gene>
    <name evidence="10" type="ORF">IEO21_04694</name>
</gene>
<dbReference type="Pfam" id="PF01728">
    <property type="entry name" value="FtsJ"/>
    <property type="match status" value="2"/>
</dbReference>
<evidence type="ECO:0000313" key="10">
    <source>
        <dbReference type="EMBL" id="KAF9815247.1"/>
    </source>
</evidence>
<evidence type="ECO:0000256" key="8">
    <source>
        <dbReference type="SAM" id="MobiDB-lite"/>
    </source>
</evidence>
<feature type="region of interest" description="Disordered" evidence="8">
    <location>
        <begin position="91"/>
        <end position="130"/>
    </location>
</feature>
<accession>A0A8H7U296</accession>
<dbReference type="InterPro" id="IPR002877">
    <property type="entry name" value="RNA_MeTrfase_FtsJ_dom"/>
</dbReference>
<dbReference type="InterPro" id="IPR015507">
    <property type="entry name" value="rRNA-MeTfrase_E"/>
</dbReference>
<evidence type="ECO:0000256" key="4">
    <source>
        <dbReference type="ARBA" id="ARBA00022679"/>
    </source>
</evidence>
<organism evidence="10 11">
    <name type="scientific">Rhodonia placenta</name>
    <dbReference type="NCBI Taxonomy" id="104341"/>
    <lineage>
        <taxon>Eukaryota</taxon>
        <taxon>Fungi</taxon>
        <taxon>Dikarya</taxon>
        <taxon>Basidiomycota</taxon>
        <taxon>Agaricomycotina</taxon>
        <taxon>Agaricomycetes</taxon>
        <taxon>Polyporales</taxon>
        <taxon>Adustoporiaceae</taxon>
        <taxon>Rhodonia</taxon>
    </lineage>
</organism>
<dbReference type="InterPro" id="IPR050082">
    <property type="entry name" value="RNA_methyltr_RlmE"/>
</dbReference>
<dbReference type="InterPro" id="IPR029063">
    <property type="entry name" value="SAM-dependent_MTases_sf"/>
</dbReference>
<dbReference type="SUPFAM" id="SSF53335">
    <property type="entry name" value="S-adenosyl-L-methionine-dependent methyltransferases"/>
    <property type="match status" value="1"/>
</dbReference>
<keyword evidence="2" id="KW-0698">rRNA processing</keyword>
<dbReference type="Proteomes" id="UP000639403">
    <property type="component" value="Unassembled WGS sequence"/>
</dbReference>
<dbReference type="AlphaFoldDB" id="A0A8H7U296"/>
<evidence type="ECO:0000256" key="5">
    <source>
        <dbReference type="ARBA" id="ARBA00022691"/>
    </source>
</evidence>
<dbReference type="GO" id="GO:0005739">
    <property type="term" value="C:mitochondrion"/>
    <property type="evidence" value="ECO:0007669"/>
    <property type="project" value="TreeGrafter"/>
</dbReference>
<protein>
    <recommendedName>
        <fullName evidence="6">rRNA methyltransferase 2, mitochondrial</fullName>
    </recommendedName>
</protein>
<dbReference type="HAMAP" id="MF_01547">
    <property type="entry name" value="RNA_methyltr_E"/>
    <property type="match status" value="1"/>
</dbReference>
<keyword evidence="3" id="KW-0489">Methyltransferase</keyword>
<evidence type="ECO:0000313" key="11">
    <source>
        <dbReference type="Proteomes" id="UP000639403"/>
    </source>
</evidence>
<comment type="caution">
    <text evidence="10">The sequence shown here is derived from an EMBL/GenBank/DDBJ whole genome shotgun (WGS) entry which is preliminary data.</text>
</comment>
<dbReference type="PIRSF" id="PIRSF005461">
    <property type="entry name" value="23S_rRNA_mtase"/>
    <property type="match status" value="1"/>
</dbReference>
<dbReference type="PANTHER" id="PTHR10920:SF18">
    <property type="entry name" value="RRNA METHYLTRANSFERASE 2, MITOCHONDRIAL"/>
    <property type="match status" value="1"/>
</dbReference>
<dbReference type="PANTHER" id="PTHR10920">
    <property type="entry name" value="RIBOSOMAL RNA METHYLTRANSFERASE"/>
    <property type="match status" value="1"/>
</dbReference>
<evidence type="ECO:0000256" key="3">
    <source>
        <dbReference type="ARBA" id="ARBA00022603"/>
    </source>
</evidence>
<evidence type="ECO:0000259" key="9">
    <source>
        <dbReference type="Pfam" id="PF01728"/>
    </source>
</evidence>
<feature type="domain" description="Ribosomal RNA methyltransferase FtsJ" evidence="9">
    <location>
        <begin position="39"/>
        <end position="92"/>
    </location>
</feature>
<keyword evidence="4" id="KW-0808">Transferase</keyword>
<keyword evidence="5 7" id="KW-0949">S-adenosyl-L-methionine</keyword>